<dbReference type="EMBL" id="JACXAJ010000001">
    <property type="protein sequence ID" value="MBD1395725.1"/>
    <property type="molecule type" value="Genomic_DNA"/>
</dbReference>
<comment type="caution">
    <text evidence="1">The sequence shown here is derived from an EMBL/GenBank/DDBJ whole genome shotgun (WGS) entry which is preliminary data.</text>
</comment>
<evidence type="ECO:0000313" key="1">
    <source>
        <dbReference type="EMBL" id="MBD1395725.1"/>
    </source>
</evidence>
<evidence type="ECO:0000313" key="2">
    <source>
        <dbReference type="Proteomes" id="UP000625551"/>
    </source>
</evidence>
<name>A0ABR7XBN6_9BACT</name>
<accession>A0ABR7XBN6</accession>
<reference evidence="1 2" key="1">
    <citation type="submission" date="2020-09" db="EMBL/GenBank/DDBJ databases">
        <title>Genome sequencing and assembly of Pontibacter sp.</title>
        <authorList>
            <person name="Chhetri G."/>
        </authorList>
    </citation>
    <scope>NUCLEOTIDE SEQUENCE [LARGE SCALE GENOMIC DNA]</scope>
    <source>
        <strain evidence="1 2">JH31</strain>
    </source>
</reference>
<dbReference type="Proteomes" id="UP000625551">
    <property type="component" value="Unassembled WGS sequence"/>
</dbReference>
<dbReference type="RefSeq" id="WP_191181891.1">
    <property type="nucleotide sequence ID" value="NZ_JACXAJ010000001.1"/>
</dbReference>
<keyword evidence="2" id="KW-1185">Reference proteome</keyword>
<gene>
    <name evidence="1" type="ORF">H9Q13_00980</name>
</gene>
<proteinExistence type="predicted"/>
<sequence length="165" mass="19346">MLRAIKKLLGIETDIKGKEIDFDNCWIVDEINDRNKFLALIISIVPEDSIWSIEGLADEEIYHLLSIYPISDDTKVWKGTVWPKQNSFKVKLSKKAKEEILLALPNWNLESNFVHQHIYKDEEFYLTSYDNLDKACTWVSKSLDQGELEKLKELRVIDFYDCSEN</sequence>
<organism evidence="1 2">
    <name type="scientific">Pontibacter aquaedesilientis</name>
    <dbReference type="NCBI Taxonomy" id="2766980"/>
    <lineage>
        <taxon>Bacteria</taxon>
        <taxon>Pseudomonadati</taxon>
        <taxon>Bacteroidota</taxon>
        <taxon>Cytophagia</taxon>
        <taxon>Cytophagales</taxon>
        <taxon>Hymenobacteraceae</taxon>
        <taxon>Pontibacter</taxon>
    </lineage>
</organism>
<protein>
    <submittedName>
        <fullName evidence="1">Uncharacterized protein</fullName>
    </submittedName>
</protein>